<dbReference type="STRING" id="292563.Cyast_1613"/>
<dbReference type="InterPro" id="IPR021373">
    <property type="entry name" value="DUF2993"/>
</dbReference>
<proteinExistence type="predicted"/>
<dbReference type="EMBL" id="CP003940">
    <property type="protein sequence ID" value="AFZ47574.1"/>
    <property type="molecule type" value="Genomic_DNA"/>
</dbReference>
<keyword evidence="2" id="KW-1185">Reference proteome</keyword>
<protein>
    <recommendedName>
        <fullName evidence="3">DUF2993 domain-containing protein</fullName>
    </recommendedName>
</protein>
<dbReference type="Proteomes" id="UP000010483">
    <property type="component" value="Chromosome"/>
</dbReference>
<dbReference type="Pfam" id="PF11209">
    <property type="entry name" value="LmeA"/>
    <property type="match status" value="1"/>
</dbReference>
<gene>
    <name evidence="1" type="ordered locus">Cyast_1613</name>
</gene>
<dbReference type="BioCyc" id="CSTA292563:G1353-1623-MONOMER"/>
<evidence type="ECO:0008006" key="3">
    <source>
        <dbReference type="Google" id="ProtNLM"/>
    </source>
</evidence>
<accession>K9YL20</accession>
<dbReference type="KEGG" id="csn:Cyast_1613"/>
<evidence type="ECO:0000313" key="2">
    <source>
        <dbReference type="Proteomes" id="UP000010483"/>
    </source>
</evidence>
<dbReference type="HOGENOM" id="CLU_085967_0_0_3"/>
<sequence>MEFFISTFTIFTTLMSSGGFIIDSAFTNAIKQNSESVEEIEVRVENVPTHNIVKGKVDRVRLAVRGWELRENFRLDVFELETDPLQFDFGRIREINAETWREIVQSDINVGIRTVLTEDDLNAMVRSPRAFEIISSSIPPSVPEGFELEEVSINLRPDQRLRLSTVARSQMPGVRVDFNLEFGIELVAGQRLRIVEPRGTLNGRAISDQLLQGFTQNLNARLDLNGLQRFGVIARLSEFNIEDDNIGMTALIHVPNR</sequence>
<organism evidence="1 2">
    <name type="scientific">Cyanobacterium stanieri (strain ATCC 29140 / PCC 7202)</name>
    <dbReference type="NCBI Taxonomy" id="292563"/>
    <lineage>
        <taxon>Bacteria</taxon>
        <taxon>Bacillati</taxon>
        <taxon>Cyanobacteriota</taxon>
        <taxon>Cyanophyceae</taxon>
        <taxon>Oscillatoriophycideae</taxon>
        <taxon>Chroococcales</taxon>
        <taxon>Geminocystaceae</taxon>
        <taxon>Cyanobacterium</taxon>
    </lineage>
</organism>
<reference evidence="2" key="1">
    <citation type="journal article" date="2013" name="Proc. Natl. Acad. Sci. U.S.A.">
        <title>Improving the coverage of the cyanobacterial phylum using diversity-driven genome sequencing.</title>
        <authorList>
            <person name="Shih P.M."/>
            <person name="Wu D."/>
            <person name="Latifi A."/>
            <person name="Axen S.D."/>
            <person name="Fewer D.P."/>
            <person name="Talla E."/>
            <person name="Calteau A."/>
            <person name="Cai F."/>
            <person name="Tandeau de Marsac N."/>
            <person name="Rippka R."/>
            <person name="Herdman M."/>
            <person name="Sivonen K."/>
            <person name="Coursin T."/>
            <person name="Laurent T."/>
            <person name="Goodwin L."/>
            <person name="Nolan M."/>
            <person name="Davenport K.W."/>
            <person name="Han C.S."/>
            <person name="Rubin E.M."/>
            <person name="Eisen J.A."/>
            <person name="Woyke T."/>
            <person name="Gugger M."/>
            <person name="Kerfeld C.A."/>
        </authorList>
    </citation>
    <scope>NUCLEOTIDE SEQUENCE [LARGE SCALE GENOMIC DNA]</scope>
    <source>
        <strain evidence="2">ATCC 29140 / PCC 7202</strain>
    </source>
</reference>
<dbReference type="AlphaFoldDB" id="K9YL20"/>
<evidence type="ECO:0000313" key="1">
    <source>
        <dbReference type="EMBL" id="AFZ47574.1"/>
    </source>
</evidence>
<name>K9YL20_CYASC</name>
<dbReference type="eggNOG" id="ENOG502ZCW3">
    <property type="taxonomic scope" value="Bacteria"/>
</dbReference>